<name>A0A560LZG8_9BRAD</name>
<evidence type="ECO:0000259" key="2">
    <source>
        <dbReference type="Pfam" id="PF01738"/>
    </source>
</evidence>
<evidence type="ECO:0000313" key="3">
    <source>
        <dbReference type="EMBL" id="TWC00640.1"/>
    </source>
</evidence>
<evidence type="ECO:0000313" key="4">
    <source>
        <dbReference type="Proteomes" id="UP000321304"/>
    </source>
</evidence>
<dbReference type="GO" id="GO:0052689">
    <property type="term" value="F:carboxylic ester hydrolase activity"/>
    <property type="evidence" value="ECO:0007669"/>
    <property type="project" value="UniProtKB-ARBA"/>
</dbReference>
<proteinExistence type="predicted"/>
<keyword evidence="1 3" id="KW-0378">Hydrolase</keyword>
<reference evidence="3 4" key="1">
    <citation type="submission" date="2019-06" db="EMBL/GenBank/DDBJ databases">
        <title>Genomic Encyclopedia of Type Strains, Phase IV (KMG-V): Genome sequencing to study the core and pangenomes of soil and plant-associated prokaryotes.</title>
        <authorList>
            <person name="Whitman W."/>
        </authorList>
    </citation>
    <scope>NUCLEOTIDE SEQUENCE [LARGE SCALE GENOMIC DNA]</scope>
    <source>
        <strain evidence="3 4">BR 10355</strain>
    </source>
</reference>
<dbReference type="Gene3D" id="3.40.50.1820">
    <property type="entry name" value="alpha/beta hydrolase"/>
    <property type="match status" value="1"/>
</dbReference>
<comment type="caution">
    <text evidence="3">The sequence shown here is derived from an EMBL/GenBank/DDBJ whole genome shotgun (WGS) entry which is preliminary data.</text>
</comment>
<dbReference type="AlphaFoldDB" id="A0A560LZG8"/>
<sequence length="158" mass="17251">MQDAFGALAFFAKQSYVDKERVALLGFSAGGVATLAALKKRDTQIFEIPSGLDFAAGIAFYPCYGSSLDTVKPVLILNGEDDDWSKQSVCHSMMNLRPARAAAVKLISFPNAVHGFDRPSLYPGRMAFGHWIEYNANAAERAAQAVRDFLVDSLGRDR</sequence>
<protein>
    <submittedName>
        <fullName evidence="3">Dienelactone hydrolase family protein</fullName>
    </submittedName>
</protein>
<dbReference type="EMBL" id="VITY01000005">
    <property type="protein sequence ID" value="TWC00640.1"/>
    <property type="molecule type" value="Genomic_DNA"/>
</dbReference>
<dbReference type="Pfam" id="PF01738">
    <property type="entry name" value="DLH"/>
    <property type="match status" value="1"/>
</dbReference>
<organism evidence="3 4">
    <name type="scientific">Bradyrhizobium macuxiense</name>
    <dbReference type="NCBI Taxonomy" id="1755647"/>
    <lineage>
        <taxon>Bacteria</taxon>
        <taxon>Pseudomonadati</taxon>
        <taxon>Pseudomonadota</taxon>
        <taxon>Alphaproteobacteria</taxon>
        <taxon>Hyphomicrobiales</taxon>
        <taxon>Nitrobacteraceae</taxon>
        <taxon>Bradyrhizobium</taxon>
    </lineage>
</organism>
<evidence type="ECO:0000256" key="1">
    <source>
        <dbReference type="ARBA" id="ARBA00022801"/>
    </source>
</evidence>
<dbReference type="InterPro" id="IPR050261">
    <property type="entry name" value="FrsA_esterase"/>
</dbReference>
<dbReference type="Proteomes" id="UP000321304">
    <property type="component" value="Unassembled WGS sequence"/>
</dbReference>
<dbReference type="InterPro" id="IPR029058">
    <property type="entry name" value="AB_hydrolase_fold"/>
</dbReference>
<gene>
    <name evidence="3" type="ORF">FBZ93_105439</name>
</gene>
<dbReference type="PANTHER" id="PTHR22946">
    <property type="entry name" value="DIENELACTONE HYDROLASE DOMAIN-CONTAINING PROTEIN-RELATED"/>
    <property type="match status" value="1"/>
</dbReference>
<dbReference type="PANTHER" id="PTHR22946:SF9">
    <property type="entry name" value="POLYKETIDE TRANSFERASE AF380"/>
    <property type="match status" value="1"/>
</dbReference>
<dbReference type="SUPFAM" id="SSF53474">
    <property type="entry name" value="alpha/beta-Hydrolases"/>
    <property type="match status" value="1"/>
</dbReference>
<keyword evidence="4" id="KW-1185">Reference proteome</keyword>
<dbReference type="InterPro" id="IPR002925">
    <property type="entry name" value="Dienelactn_hydro"/>
</dbReference>
<accession>A0A560LZG8</accession>
<feature type="domain" description="Dienelactone hydrolase" evidence="2">
    <location>
        <begin position="3"/>
        <end position="150"/>
    </location>
</feature>